<evidence type="ECO:0000313" key="3">
    <source>
        <dbReference type="EMBL" id="RUQ84976.1"/>
    </source>
</evidence>
<keyword evidence="2" id="KW-1133">Transmembrane helix</keyword>
<evidence type="ECO:0008006" key="5">
    <source>
        <dbReference type="Google" id="ProtNLM"/>
    </source>
</evidence>
<sequence>MNKNASNFNISDENKSNKNAFHQQIKEEAQKINGHLEEHKETFMNALEGVKSKFCETIEAKPLSSVLIAGGIGFLLSFVLRQNHHHKQQ</sequence>
<dbReference type="EMBL" id="RZGR01000023">
    <property type="protein sequence ID" value="RUQ84976.1"/>
    <property type="molecule type" value="Genomic_DNA"/>
</dbReference>
<keyword evidence="2" id="KW-0472">Membrane</keyword>
<organism evidence="3 4">
    <name type="scientific">Legionella septentrionalis</name>
    <dbReference type="NCBI Taxonomy" id="2498109"/>
    <lineage>
        <taxon>Bacteria</taxon>
        <taxon>Pseudomonadati</taxon>
        <taxon>Pseudomonadota</taxon>
        <taxon>Gammaproteobacteria</taxon>
        <taxon>Legionellales</taxon>
        <taxon>Legionellaceae</taxon>
        <taxon>Legionella</taxon>
    </lineage>
</organism>
<comment type="caution">
    <text evidence="3">The sequence shown here is derived from an EMBL/GenBank/DDBJ whole genome shotgun (WGS) entry which is preliminary data.</text>
</comment>
<dbReference type="RefSeq" id="WP_127057035.1">
    <property type="nucleotide sequence ID" value="NZ_RZGR01000023.1"/>
</dbReference>
<accession>A0A433JI73</accession>
<protein>
    <recommendedName>
        <fullName evidence="5">DUF883 family protein</fullName>
    </recommendedName>
</protein>
<reference evidence="3 4" key="1">
    <citation type="submission" date="2018-12" db="EMBL/GenBank/DDBJ databases">
        <title>Legionella sp,whole genome shotgun sequence.</title>
        <authorList>
            <person name="Wu H."/>
        </authorList>
    </citation>
    <scope>NUCLEOTIDE SEQUENCE [LARGE SCALE GENOMIC DNA]</scope>
    <source>
        <strain evidence="4">km714</strain>
    </source>
</reference>
<evidence type="ECO:0000313" key="4">
    <source>
        <dbReference type="Proteomes" id="UP000288012"/>
    </source>
</evidence>
<dbReference type="AlphaFoldDB" id="A0A433JI73"/>
<keyword evidence="2" id="KW-0812">Transmembrane</keyword>
<gene>
    <name evidence="3" type="ORF">EKM59_07910</name>
</gene>
<name>A0A433JI73_9GAMM</name>
<feature type="transmembrane region" description="Helical" evidence="2">
    <location>
        <begin position="62"/>
        <end position="80"/>
    </location>
</feature>
<evidence type="ECO:0000256" key="2">
    <source>
        <dbReference type="SAM" id="Phobius"/>
    </source>
</evidence>
<proteinExistence type="predicted"/>
<keyword evidence="4" id="KW-1185">Reference proteome</keyword>
<feature type="region of interest" description="Disordered" evidence="1">
    <location>
        <begin position="1"/>
        <end position="20"/>
    </location>
</feature>
<evidence type="ECO:0000256" key="1">
    <source>
        <dbReference type="SAM" id="MobiDB-lite"/>
    </source>
</evidence>
<dbReference type="Proteomes" id="UP000288012">
    <property type="component" value="Unassembled WGS sequence"/>
</dbReference>